<feature type="region of interest" description="Disordered" evidence="1">
    <location>
        <begin position="88"/>
        <end position="130"/>
    </location>
</feature>
<evidence type="ECO:0000313" key="2">
    <source>
        <dbReference type="EMBL" id="KRY65604.1"/>
    </source>
</evidence>
<sequence length="130" mass="14262">MHHSAMYLVIVSDMTAVIRKLCLELLPLSCGCESCNPPMFIFYSGIRALLISISTSVVIRNSCKAFMPSLTLSVLKFKTDSSSIPKINGIQLPRQPSNRHECNPPSTHLHGILPQSGRKLPTKATDNGKL</sequence>
<dbReference type="Proteomes" id="UP000054632">
    <property type="component" value="Unassembled WGS sequence"/>
</dbReference>
<dbReference type="AlphaFoldDB" id="A0A0V1DVX6"/>
<protein>
    <submittedName>
        <fullName evidence="2">Uncharacterized protein</fullName>
    </submittedName>
</protein>
<gene>
    <name evidence="2" type="ORF">T4A_8342</name>
</gene>
<dbReference type="EMBL" id="JYDR01000203">
    <property type="protein sequence ID" value="KRY65604.1"/>
    <property type="molecule type" value="Genomic_DNA"/>
</dbReference>
<evidence type="ECO:0000313" key="3">
    <source>
        <dbReference type="Proteomes" id="UP000054632"/>
    </source>
</evidence>
<name>A0A0V1DVX6_TRIPS</name>
<accession>A0A0V1DVX6</accession>
<evidence type="ECO:0000256" key="1">
    <source>
        <dbReference type="SAM" id="MobiDB-lite"/>
    </source>
</evidence>
<comment type="caution">
    <text evidence="2">The sequence shown here is derived from an EMBL/GenBank/DDBJ whole genome shotgun (WGS) entry which is preliminary data.</text>
</comment>
<organism evidence="2 3">
    <name type="scientific">Trichinella pseudospiralis</name>
    <name type="common">Parasitic roundworm</name>
    <dbReference type="NCBI Taxonomy" id="6337"/>
    <lineage>
        <taxon>Eukaryota</taxon>
        <taxon>Metazoa</taxon>
        <taxon>Ecdysozoa</taxon>
        <taxon>Nematoda</taxon>
        <taxon>Enoplea</taxon>
        <taxon>Dorylaimia</taxon>
        <taxon>Trichinellida</taxon>
        <taxon>Trichinellidae</taxon>
        <taxon>Trichinella</taxon>
    </lineage>
</organism>
<proteinExistence type="predicted"/>
<reference evidence="2 3" key="1">
    <citation type="submission" date="2015-01" db="EMBL/GenBank/DDBJ databases">
        <title>Evolution of Trichinella species and genotypes.</title>
        <authorList>
            <person name="Korhonen P.K."/>
            <person name="Edoardo P."/>
            <person name="Giuseppe L.R."/>
            <person name="Gasser R.B."/>
        </authorList>
    </citation>
    <scope>NUCLEOTIDE SEQUENCE [LARGE SCALE GENOMIC DNA]</scope>
    <source>
        <strain evidence="2">ISS13</strain>
    </source>
</reference>